<evidence type="ECO:0000313" key="1">
    <source>
        <dbReference type="EMBL" id="GAA0492486.1"/>
    </source>
</evidence>
<proteinExistence type="predicted"/>
<dbReference type="Proteomes" id="UP001501706">
    <property type="component" value="Unassembled WGS sequence"/>
</dbReference>
<organism evidence="1 2">
    <name type="scientific">Pigmentiphaga daeguensis</name>
    <dbReference type="NCBI Taxonomy" id="414049"/>
    <lineage>
        <taxon>Bacteria</taxon>
        <taxon>Pseudomonadati</taxon>
        <taxon>Pseudomonadota</taxon>
        <taxon>Betaproteobacteria</taxon>
        <taxon>Burkholderiales</taxon>
        <taxon>Alcaligenaceae</taxon>
        <taxon>Pigmentiphaga</taxon>
    </lineage>
</organism>
<dbReference type="RefSeq" id="WP_343927087.1">
    <property type="nucleotide sequence ID" value="NZ_BAAAEN010000002.1"/>
</dbReference>
<reference evidence="1 2" key="1">
    <citation type="journal article" date="2019" name="Int. J. Syst. Evol. Microbiol.">
        <title>The Global Catalogue of Microorganisms (GCM) 10K type strain sequencing project: providing services to taxonomists for standard genome sequencing and annotation.</title>
        <authorList>
            <consortium name="The Broad Institute Genomics Platform"/>
            <consortium name="The Broad Institute Genome Sequencing Center for Infectious Disease"/>
            <person name="Wu L."/>
            <person name="Ma J."/>
        </authorList>
    </citation>
    <scope>NUCLEOTIDE SEQUENCE [LARGE SCALE GENOMIC DNA]</scope>
    <source>
        <strain evidence="1 2">JCM 14330</strain>
    </source>
</reference>
<name>A0ABN1B8I4_9BURK</name>
<evidence type="ECO:0008006" key="3">
    <source>
        <dbReference type="Google" id="ProtNLM"/>
    </source>
</evidence>
<dbReference type="EMBL" id="BAAAEN010000002">
    <property type="protein sequence ID" value="GAA0492486.1"/>
    <property type="molecule type" value="Genomic_DNA"/>
</dbReference>
<accession>A0ABN1B8I4</accession>
<sequence>MAHFAMPPHLRNALLSALERRFPGCRPGADLNQHTRTEIIRFRSRTVSQHLEIEAFVAGFREGAGAAAAQGPAQHENRDRANFSAAHARRRLAGLFKDGDHE</sequence>
<protein>
    <recommendedName>
        <fullName evidence="3">ProQ/FINO family protein</fullName>
    </recommendedName>
</protein>
<gene>
    <name evidence="1" type="ORF">GCM10009097_05220</name>
</gene>
<comment type="caution">
    <text evidence="1">The sequence shown here is derived from an EMBL/GenBank/DDBJ whole genome shotgun (WGS) entry which is preliminary data.</text>
</comment>
<evidence type="ECO:0000313" key="2">
    <source>
        <dbReference type="Proteomes" id="UP001501706"/>
    </source>
</evidence>
<keyword evidence="2" id="KW-1185">Reference proteome</keyword>